<dbReference type="InterPro" id="IPR012507">
    <property type="entry name" value="YibE_F"/>
</dbReference>
<keyword evidence="1" id="KW-1133">Transmembrane helix</keyword>
<name>G8LWC6_ACECE</name>
<dbReference type="Proteomes" id="UP000005435">
    <property type="component" value="Chromosome"/>
</dbReference>
<dbReference type="STRING" id="720554.Clocl_3258"/>
<feature type="transmembrane region" description="Helical" evidence="1">
    <location>
        <begin position="276"/>
        <end position="297"/>
    </location>
</feature>
<protein>
    <submittedName>
        <fullName evidence="2">Putative multitransmembrane protein</fullName>
    </submittedName>
</protein>
<keyword evidence="3" id="KW-1185">Reference proteome</keyword>
<dbReference type="OrthoDB" id="5753718at2"/>
<dbReference type="KEGG" id="ccl:Clocl_3258"/>
<dbReference type="RefSeq" id="WP_014256306.1">
    <property type="nucleotide sequence ID" value="NC_016627.1"/>
</dbReference>
<evidence type="ECO:0000313" key="2">
    <source>
        <dbReference type="EMBL" id="AEV69773.1"/>
    </source>
</evidence>
<feature type="transmembrane region" description="Helical" evidence="1">
    <location>
        <begin position="379"/>
        <end position="400"/>
    </location>
</feature>
<gene>
    <name evidence="2" type="ordered locus">Clocl_3258</name>
</gene>
<feature type="transmembrane region" description="Helical" evidence="1">
    <location>
        <begin position="7"/>
        <end position="27"/>
    </location>
</feature>
<evidence type="ECO:0000256" key="1">
    <source>
        <dbReference type="SAM" id="Phobius"/>
    </source>
</evidence>
<organism evidence="2 3">
    <name type="scientific">Acetivibrio clariflavus (strain DSM 19732 / NBRC 101661 / EBR45)</name>
    <name type="common">Clostridium clariflavum</name>
    <dbReference type="NCBI Taxonomy" id="720554"/>
    <lineage>
        <taxon>Bacteria</taxon>
        <taxon>Bacillati</taxon>
        <taxon>Bacillota</taxon>
        <taxon>Clostridia</taxon>
        <taxon>Eubacteriales</taxon>
        <taxon>Oscillospiraceae</taxon>
        <taxon>Acetivibrio</taxon>
    </lineage>
</organism>
<dbReference type="HOGENOM" id="CLU_028166_4_0_9"/>
<feature type="transmembrane region" description="Helical" evidence="1">
    <location>
        <begin position="157"/>
        <end position="173"/>
    </location>
</feature>
<feature type="transmembrane region" description="Helical" evidence="1">
    <location>
        <begin position="180"/>
        <end position="200"/>
    </location>
</feature>
<proteinExistence type="predicted"/>
<dbReference type="eggNOG" id="COG5438">
    <property type="taxonomic scope" value="Bacteria"/>
</dbReference>
<keyword evidence="1" id="KW-0812">Transmembrane</keyword>
<dbReference type="AlphaFoldDB" id="G8LWC6"/>
<dbReference type="EMBL" id="CP003065">
    <property type="protein sequence ID" value="AEV69773.1"/>
    <property type="molecule type" value="Genomic_DNA"/>
</dbReference>
<keyword evidence="1" id="KW-0472">Membrane</keyword>
<feature type="transmembrane region" description="Helical" evidence="1">
    <location>
        <begin position="206"/>
        <end position="227"/>
    </location>
</feature>
<dbReference type="Pfam" id="PF07907">
    <property type="entry name" value="YibE_F"/>
    <property type="match status" value="1"/>
</dbReference>
<evidence type="ECO:0000313" key="3">
    <source>
        <dbReference type="Proteomes" id="UP000005435"/>
    </source>
</evidence>
<reference evidence="3" key="1">
    <citation type="submission" date="2011-12" db="EMBL/GenBank/DDBJ databases">
        <title>Complete sequence of Clostridium clariflavum DSM 19732.</title>
        <authorList>
            <consortium name="US DOE Joint Genome Institute"/>
            <person name="Lucas S."/>
            <person name="Han J."/>
            <person name="Lapidus A."/>
            <person name="Cheng J.-F."/>
            <person name="Goodwin L."/>
            <person name="Pitluck S."/>
            <person name="Peters L."/>
            <person name="Teshima H."/>
            <person name="Detter J.C."/>
            <person name="Han C."/>
            <person name="Tapia R."/>
            <person name="Land M."/>
            <person name="Hauser L."/>
            <person name="Kyrpides N."/>
            <person name="Ivanova N."/>
            <person name="Pagani I."/>
            <person name="Kitzmiller T."/>
            <person name="Lynd L."/>
            <person name="Izquierdo J."/>
            <person name="Woyke T."/>
        </authorList>
    </citation>
    <scope>NUCLEOTIDE SEQUENCE [LARGE SCALE GENOMIC DNA]</scope>
    <source>
        <strain evidence="3">DSM 19732 / NBRC 101661 / EBR45</strain>
    </source>
</reference>
<accession>G8LWC6</accession>
<feature type="transmembrane region" description="Helical" evidence="1">
    <location>
        <begin position="341"/>
        <end position="359"/>
    </location>
</feature>
<sequence precursor="true">MQKTLTATISYIAIICILVFFSSMIAFGETEDGEFYNEHEVYDENIDYNDEAFLQDENNEEEIEYYRARVVKVLEESKKEELNEDIESNTQVLEMVITKGLLKGKKVVAEYELNYNFSNKYNSIPLRVGDEALLYLEKNDAGEIEKAYVAEIVRDKYLFFLIAVFIVLLLLVGRWKGLKAILSLAITVFAVIKILLPGILRGWDPVIVSVLICIGVICISMLIISGLSRKTFSAIIGTVGGVVLAGALALIIGTLAKLTGLGNEEANMLMFIPHDVYFNFKGLLFAGIIIGTMGATMDVGMSIASAMNEIKENSPQIKKADLIKAGMNVGKDTMATMANTLILAYVGGSLHLLLLLIAYETPFSHIINWDMIASEIVRAIAGSIGIIFTIPITALASAFIEERFGREEGELEIDEEKSSLYE</sequence>
<dbReference type="PANTHER" id="PTHR41771">
    <property type="entry name" value="MEMBRANE PROTEIN-RELATED"/>
    <property type="match status" value="1"/>
</dbReference>
<dbReference type="PANTHER" id="PTHR41771:SF1">
    <property type="entry name" value="MEMBRANE PROTEIN"/>
    <property type="match status" value="1"/>
</dbReference>
<reference evidence="2 3" key="2">
    <citation type="journal article" date="2012" name="Stand. Genomic Sci.">
        <title>Complete Genome Sequence of Clostridium clariflavum DSM 19732.</title>
        <authorList>
            <person name="Izquierdo J.A."/>
            <person name="Goodwin L."/>
            <person name="Davenport K.W."/>
            <person name="Teshima H."/>
            <person name="Bruce D."/>
            <person name="Detter C."/>
            <person name="Tapia R."/>
            <person name="Han S."/>
            <person name="Land M."/>
            <person name="Hauser L."/>
            <person name="Jeffries C.D."/>
            <person name="Han J."/>
            <person name="Pitluck S."/>
            <person name="Nolan M."/>
            <person name="Chen A."/>
            <person name="Huntemann M."/>
            <person name="Mavromatis K."/>
            <person name="Mikhailova N."/>
            <person name="Liolios K."/>
            <person name="Woyke T."/>
            <person name="Lynd L.R."/>
        </authorList>
    </citation>
    <scope>NUCLEOTIDE SEQUENCE [LARGE SCALE GENOMIC DNA]</scope>
    <source>
        <strain evidence="3">DSM 19732 / NBRC 101661 / EBR45</strain>
    </source>
</reference>
<feature type="transmembrane region" description="Helical" evidence="1">
    <location>
        <begin position="234"/>
        <end position="256"/>
    </location>
</feature>